<proteinExistence type="predicted"/>
<keyword evidence="2" id="KW-1185">Reference proteome</keyword>
<reference evidence="1" key="1">
    <citation type="submission" date="2021-05" db="EMBL/GenBank/DDBJ databases">
        <title>Complete genome sequence of Pseudomonas seleniipraecipitans strain D1-6.</title>
        <authorList>
            <person name="Lafi F."/>
            <person name="Eida A."/>
            <person name="Alam I."/>
            <person name="Hert H."/>
            <person name="Saad M."/>
        </authorList>
    </citation>
    <scope>NUCLEOTIDE SEQUENCE</scope>
    <source>
        <strain evidence="1">D1-6</strain>
    </source>
</reference>
<gene>
    <name evidence="1" type="ORF">D16iCDA_08775</name>
</gene>
<dbReference type="EMBL" id="CP076114">
    <property type="protein sequence ID" value="UUD65727.1"/>
    <property type="molecule type" value="Genomic_DNA"/>
</dbReference>
<name>A0ABY5JFU6_9GAMM</name>
<evidence type="ECO:0000313" key="1">
    <source>
        <dbReference type="EMBL" id="UUD65727.1"/>
    </source>
</evidence>
<evidence type="ECO:0000313" key="2">
    <source>
        <dbReference type="Proteomes" id="UP000887421"/>
    </source>
</evidence>
<protein>
    <recommendedName>
        <fullName evidence="3">Lipoprotein</fullName>
    </recommendedName>
</protein>
<organism evidence="1 2">
    <name type="scientific">Phytopseudomonas seleniipraecipitans</name>
    <dbReference type="NCBI Taxonomy" id="640205"/>
    <lineage>
        <taxon>Bacteria</taxon>
        <taxon>Pseudomonadati</taxon>
        <taxon>Pseudomonadota</taxon>
        <taxon>Gammaproteobacteria</taxon>
        <taxon>Pseudomonadales</taxon>
        <taxon>Pseudomonadaceae</taxon>
        <taxon>Phytopseudomonas</taxon>
    </lineage>
</organism>
<dbReference type="PROSITE" id="PS51257">
    <property type="entry name" value="PROKAR_LIPOPROTEIN"/>
    <property type="match status" value="1"/>
</dbReference>
<dbReference type="Proteomes" id="UP000887421">
    <property type="component" value="Chromosome"/>
</dbReference>
<dbReference type="RefSeq" id="WP_070880533.1">
    <property type="nucleotide sequence ID" value="NZ_CP076114.1"/>
</dbReference>
<evidence type="ECO:0008006" key="3">
    <source>
        <dbReference type="Google" id="ProtNLM"/>
    </source>
</evidence>
<accession>A0ABY5JFU6</accession>
<sequence>MKAFYLLPILSLAVVAGCARYEPQAWVDRGSVDIAATGIGLIYCYEDANIIDGERIVGTLCGEPTSGFFSKGEPVVSFGPWGRKFMRTLVSDTTAGAQAEYEGKRVLLKCSVVTAPDGKTEVGRDCLVTMNEQRLVGAKFIFKKSE</sequence>